<dbReference type="RefSeq" id="WP_207052863.1">
    <property type="nucleotide sequence ID" value="NZ_JAFIMU010000007.1"/>
</dbReference>
<name>A0ABS3DF21_9BACT</name>
<accession>A0ABS3DF21</accession>
<dbReference type="EMBL" id="JAFIMU010000007">
    <property type="protein sequence ID" value="MBN8229547.1"/>
    <property type="molecule type" value="Genomic_DNA"/>
</dbReference>
<sequence>MRNLWKVGALSAVFGAVLGMGGCSDFQAAYEGCQDAGRCGPQANEDGGSDAGDAGDGGEVVEPEPTCTPVSDTDEPDPKAQDLNCDGVDGMADAGYFVDPIRGKDTDDGTQKAPLLTLHRALELIQAAGPTATRTHVYLGVGTYNEPETVVTTPVSLHGGYRWNGPGDRYWSRFKSTTPTLVNGGTLAFTVRGVTGVLLDSLYIVSSSTSTDGGASVVLKVLNSADTTLRGTRLESGSGGTGASGSAGGVGATGGVGVMGQDGGVDQAGSSRGGGATTCAVGGARTGGSSGAGVTIGDGQAGFKGFPLDRGGVGGQGGDAGVFECPNGAFCYCFVSNGAAGDNGLDANDAGVSGRAGIAALGQLDALTGSWAWGPDALIHGQGGGIGPAGGGGGGGGGGGACAATASPTVPNGSAAGSGSGGSGGAGGCGGLPGSGGLNGGASIALVVINSRVTLTGMSQVQAGPGGTGGDGKEGGLGGEGGDGGVGGTGVSTTFKVDNKDPLYTVYSGTGGVGGKGGQGGRGGAGGGGAGGPSVGVWCKGDAGITLIDSQVMKGAGGQGGASNGGNNGPPGLAQDFVDCTFVDAGTP</sequence>
<dbReference type="PRINTS" id="PR01228">
    <property type="entry name" value="EGGSHELL"/>
</dbReference>
<feature type="region of interest" description="Disordered" evidence="1">
    <location>
        <begin position="555"/>
        <end position="575"/>
    </location>
</feature>
<evidence type="ECO:0000313" key="3">
    <source>
        <dbReference type="Proteomes" id="UP000664052"/>
    </source>
</evidence>
<dbReference type="PROSITE" id="PS51257">
    <property type="entry name" value="PROKAR_LIPOPROTEIN"/>
    <property type="match status" value="1"/>
</dbReference>
<dbReference type="Proteomes" id="UP000664052">
    <property type="component" value="Unassembled WGS sequence"/>
</dbReference>
<feature type="region of interest" description="Disordered" evidence="1">
    <location>
        <begin position="460"/>
        <end position="480"/>
    </location>
</feature>
<protein>
    <recommendedName>
        <fullName evidence="4">DUF1565 domain-containing protein</fullName>
    </recommendedName>
</protein>
<organism evidence="2 3">
    <name type="scientific">Corallococcus macrosporus</name>
    <dbReference type="NCBI Taxonomy" id="35"/>
    <lineage>
        <taxon>Bacteria</taxon>
        <taxon>Pseudomonadati</taxon>
        <taxon>Myxococcota</taxon>
        <taxon>Myxococcia</taxon>
        <taxon>Myxococcales</taxon>
        <taxon>Cystobacterineae</taxon>
        <taxon>Myxococcaceae</taxon>
        <taxon>Corallococcus</taxon>
    </lineage>
</organism>
<feature type="region of interest" description="Disordered" evidence="1">
    <location>
        <begin position="44"/>
        <end position="79"/>
    </location>
</feature>
<evidence type="ECO:0000313" key="2">
    <source>
        <dbReference type="EMBL" id="MBN8229547.1"/>
    </source>
</evidence>
<feature type="compositionally biased region" description="Gly residues" evidence="1">
    <location>
        <begin position="464"/>
        <end position="480"/>
    </location>
</feature>
<reference evidence="2 3" key="1">
    <citation type="submission" date="2021-02" db="EMBL/GenBank/DDBJ databases">
        <title>De Novo genome assembly of isolated myxobacteria.</title>
        <authorList>
            <person name="Stevens D.C."/>
        </authorList>
    </citation>
    <scope>NUCLEOTIDE SEQUENCE [LARGE SCALE GENOMIC DNA]</scope>
    <source>
        <strain evidence="2 3">ATCC 29039</strain>
    </source>
</reference>
<comment type="caution">
    <text evidence="2">The sequence shown here is derived from an EMBL/GenBank/DDBJ whole genome shotgun (WGS) entry which is preliminary data.</text>
</comment>
<evidence type="ECO:0000256" key="1">
    <source>
        <dbReference type="SAM" id="MobiDB-lite"/>
    </source>
</evidence>
<feature type="compositionally biased region" description="Gly residues" evidence="1">
    <location>
        <begin position="555"/>
        <end position="569"/>
    </location>
</feature>
<proteinExistence type="predicted"/>
<keyword evidence="3" id="KW-1185">Reference proteome</keyword>
<gene>
    <name evidence="2" type="ORF">JYK02_18725</name>
</gene>
<evidence type="ECO:0008006" key="4">
    <source>
        <dbReference type="Google" id="ProtNLM"/>
    </source>
</evidence>